<organism evidence="2 3">
    <name type="scientific">Desulforudis audaxviator (strain MP104C)</name>
    <dbReference type="NCBI Taxonomy" id="477974"/>
    <lineage>
        <taxon>Bacteria</taxon>
        <taxon>Bacillati</taxon>
        <taxon>Bacillota</taxon>
        <taxon>Clostridia</taxon>
        <taxon>Thermoanaerobacterales</taxon>
        <taxon>Candidatus Desulforudaceae</taxon>
        <taxon>Candidatus Desulforudis</taxon>
    </lineage>
</organism>
<dbReference type="STRING" id="477974.Daud_0707"/>
<dbReference type="RefSeq" id="WP_012301824.1">
    <property type="nucleotide sequence ID" value="NC_010424.1"/>
</dbReference>
<gene>
    <name evidence="2" type="ordered locus">Daud_0707</name>
</gene>
<dbReference type="KEGG" id="dau:Daud_0707"/>
<dbReference type="AlphaFoldDB" id="B1I2F4"/>
<name>B1I2F4_DESAP</name>
<dbReference type="HOGENOM" id="CLU_979067_0_0_9"/>
<dbReference type="EMBL" id="CP000860">
    <property type="protein sequence ID" value="ACA59237.1"/>
    <property type="molecule type" value="Genomic_DNA"/>
</dbReference>
<reference evidence="2 3" key="2">
    <citation type="journal article" date="2008" name="Science">
        <title>Environmental genomics reveals a single-species ecosystem deep within Earth.</title>
        <authorList>
            <person name="Chivian D."/>
            <person name="Brodie E.L."/>
            <person name="Alm E.J."/>
            <person name="Culley D.E."/>
            <person name="Dehal P.S."/>
            <person name="Desantis T.Z."/>
            <person name="Gihring T.M."/>
            <person name="Lapidus A."/>
            <person name="Lin L.H."/>
            <person name="Lowry S.R."/>
            <person name="Moser D.P."/>
            <person name="Richardson P.M."/>
            <person name="Southam G."/>
            <person name="Wanger G."/>
            <person name="Pratt L.M."/>
            <person name="Andersen G.L."/>
            <person name="Hazen T.C."/>
            <person name="Brockman F.J."/>
            <person name="Arkin A.P."/>
            <person name="Onstott T.C."/>
        </authorList>
    </citation>
    <scope>NUCLEOTIDE SEQUENCE [LARGE SCALE GENOMIC DNA]</scope>
    <source>
        <strain evidence="2 3">MP104C</strain>
    </source>
</reference>
<dbReference type="Proteomes" id="UP000008544">
    <property type="component" value="Chromosome"/>
</dbReference>
<evidence type="ECO:0000313" key="3">
    <source>
        <dbReference type="Proteomes" id="UP000008544"/>
    </source>
</evidence>
<dbReference type="Pfam" id="PF14082">
    <property type="entry name" value="SduA_C"/>
    <property type="match status" value="1"/>
</dbReference>
<keyword evidence="3" id="KW-1185">Reference proteome</keyword>
<proteinExistence type="predicted"/>
<reference evidence="3" key="1">
    <citation type="submission" date="2007-10" db="EMBL/GenBank/DDBJ databases">
        <title>Complete sequence of chromosome of Desulforudis audaxviator MP104C.</title>
        <authorList>
            <person name="Copeland A."/>
            <person name="Lucas S."/>
            <person name="Lapidus A."/>
            <person name="Barry K."/>
            <person name="Glavina del Rio T."/>
            <person name="Dalin E."/>
            <person name="Tice H."/>
            <person name="Bruce D."/>
            <person name="Pitluck S."/>
            <person name="Lowry S.R."/>
            <person name="Larimer F."/>
            <person name="Land M.L."/>
            <person name="Hauser L."/>
            <person name="Kyrpides N."/>
            <person name="Ivanova N.N."/>
            <person name="Richardson P."/>
        </authorList>
    </citation>
    <scope>NUCLEOTIDE SEQUENCE [LARGE SCALE GENOMIC DNA]</scope>
    <source>
        <strain evidence="3">MP104C</strain>
    </source>
</reference>
<dbReference type="InterPro" id="IPR025359">
    <property type="entry name" value="SduA_C"/>
</dbReference>
<accession>B1I2F4</accession>
<protein>
    <recommendedName>
        <fullName evidence="1">Shedu protein SduA C-terminal domain-containing protein</fullName>
    </recommendedName>
</protein>
<evidence type="ECO:0000313" key="2">
    <source>
        <dbReference type="EMBL" id="ACA59237.1"/>
    </source>
</evidence>
<sequence length="284" mass="32519">MIVSGPPPISWGDYSGAIIRQWHDILSSEDASDERILQGFLEENPCLLPGPFGWPESGHYPFPAALISQPPLSGLGTKIPDFMWLATNSGYLHPVLIEIETPTKRWFTARGGQHSDLTRALDQLAEWKTWFNNGANQRLFLEYYQVPSTLHRSRTFHPFYVLIHGSRAEFEDRPELASKRAQFARDDEYHMTFDRLTPNPKAQDLICVKKTNHHYYSALAVPPTFILGPALAEYHLNIRDLDGAIKKGRWITEERKDFLISRLPYWAEYARGGSKGIIHTGDWE</sequence>
<evidence type="ECO:0000259" key="1">
    <source>
        <dbReference type="Pfam" id="PF14082"/>
    </source>
</evidence>
<dbReference type="eggNOG" id="ENOG5031VC8">
    <property type="taxonomic scope" value="Bacteria"/>
</dbReference>
<dbReference type="OrthoDB" id="7605024at2"/>
<feature type="domain" description="Shedu protein SduA C-terminal" evidence="1">
    <location>
        <begin position="32"/>
        <end position="196"/>
    </location>
</feature>